<organism evidence="2 3">
    <name type="scientific">Ectocarpus siliculosus</name>
    <name type="common">Brown alga</name>
    <name type="synonym">Conferva siliculosa</name>
    <dbReference type="NCBI Taxonomy" id="2880"/>
    <lineage>
        <taxon>Eukaryota</taxon>
        <taxon>Sar</taxon>
        <taxon>Stramenopiles</taxon>
        <taxon>Ochrophyta</taxon>
        <taxon>PX clade</taxon>
        <taxon>Phaeophyceae</taxon>
        <taxon>Ectocarpales</taxon>
        <taxon>Ectocarpaceae</taxon>
        <taxon>Ectocarpus</taxon>
    </lineage>
</organism>
<feature type="region of interest" description="Disordered" evidence="1">
    <location>
        <begin position="1"/>
        <end position="23"/>
    </location>
</feature>
<name>D7G080_ECTSI</name>
<protein>
    <recommendedName>
        <fullName evidence="4">EsV-1-7</fullName>
    </recommendedName>
</protein>
<evidence type="ECO:0008006" key="4">
    <source>
        <dbReference type="Google" id="ProtNLM"/>
    </source>
</evidence>
<gene>
    <name evidence="2" type="ORF">Esi_0398_0002</name>
</gene>
<feature type="compositionally biased region" description="Basic and acidic residues" evidence="1">
    <location>
        <begin position="1"/>
        <end position="10"/>
    </location>
</feature>
<accession>D7G080</accession>
<dbReference type="Proteomes" id="UP000002630">
    <property type="component" value="Unassembled WGS sequence"/>
</dbReference>
<reference evidence="2 3" key="1">
    <citation type="journal article" date="2010" name="Nature">
        <title>The Ectocarpus genome and the independent evolution of multicellularity in brown algae.</title>
        <authorList>
            <person name="Cock J.M."/>
            <person name="Sterck L."/>
            <person name="Rouze P."/>
            <person name="Scornet D."/>
            <person name="Allen A.E."/>
            <person name="Amoutzias G."/>
            <person name="Anthouard V."/>
            <person name="Artiguenave F."/>
            <person name="Aury J.M."/>
            <person name="Badger J.H."/>
            <person name="Beszteri B."/>
            <person name="Billiau K."/>
            <person name="Bonnet E."/>
            <person name="Bothwell J.H."/>
            <person name="Bowler C."/>
            <person name="Boyen C."/>
            <person name="Brownlee C."/>
            <person name="Carrano C.J."/>
            <person name="Charrier B."/>
            <person name="Cho G.Y."/>
            <person name="Coelho S.M."/>
            <person name="Collen J."/>
            <person name="Corre E."/>
            <person name="Da Silva C."/>
            <person name="Delage L."/>
            <person name="Delaroque N."/>
            <person name="Dittami S.M."/>
            <person name="Doulbeau S."/>
            <person name="Elias M."/>
            <person name="Farnham G."/>
            <person name="Gachon C.M."/>
            <person name="Gschloessl B."/>
            <person name="Heesch S."/>
            <person name="Jabbari K."/>
            <person name="Jubin C."/>
            <person name="Kawai H."/>
            <person name="Kimura K."/>
            <person name="Kloareg B."/>
            <person name="Kupper F.C."/>
            <person name="Lang D."/>
            <person name="Le Bail A."/>
            <person name="Leblanc C."/>
            <person name="Lerouge P."/>
            <person name="Lohr M."/>
            <person name="Lopez P.J."/>
            <person name="Martens C."/>
            <person name="Maumus F."/>
            <person name="Michel G."/>
            <person name="Miranda-Saavedra D."/>
            <person name="Morales J."/>
            <person name="Moreau H."/>
            <person name="Motomura T."/>
            <person name="Nagasato C."/>
            <person name="Napoli C.A."/>
            <person name="Nelson D.R."/>
            <person name="Nyvall-Collen P."/>
            <person name="Peters A.F."/>
            <person name="Pommier C."/>
            <person name="Potin P."/>
            <person name="Poulain J."/>
            <person name="Quesneville H."/>
            <person name="Read B."/>
            <person name="Rensing S.A."/>
            <person name="Ritter A."/>
            <person name="Rousvoal S."/>
            <person name="Samanta M."/>
            <person name="Samson G."/>
            <person name="Schroeder D.C."/>
            <person name="Segurens B."/>
            <person name="Strittmatter M."/>
            <person name="Tonon T."/>
            <person name="Tregear J.W."/>
            <person name="Valentin K."/>
            <person name="von Dassow P."/>
            <person name="Yamagishi T."/>
            <person name="Van de Peer Y."/>
            <person name="Wincker P."/>
        </authorList>
    </citation>
    <scope>NUCLEOTIDE SEQUENCE [LARGE SCALE GENOMIC DNA]</scope>
    <source>
        <strain evidence="3">Ec32 / CCAP1310/4</strain>
    </source>
</reference>
<dbReference type="AlphaFoldDB" id="D7G080"/>
<proteinExistence type="predicted"/>
<evidence type="ECO:0000313" key="2">
    <source>
        <dbReference type="EMBL" id="CBJ32962.1"/>
    </source>
</evidence>
<dbReference type="EMBL" id="FN649760">
    <property type="protein sequence ID" value="CBJ32962.1"/>
    <property type="molecule type" value="Genomic_DNA"/>
</dbReference>
<sequence>MPPSHEELIHNHSGRHASGGTATAAVPWDSDSVAYVGMEYSNKGACSQKRSAAVDFYGGGGTASTGRGCSQNKAAAPAAYLNMNSDGSIRSQPAARLCQAEGCEEPALRIDDRSPGALCQRHLQDGMQRVAHNDRIYGTHR</sequence>
<evidence type="ECO:0000256" key="1">
    <source>
        <dbReference type="SAM" id="MobiDB-lite"/>
    </source>
</evidence>
<evidence type="ECO:0000313" key="3">
    <source>
        <dbReference type="Proteomes" id="UP000002630"/>
    </source>
</evidence>
<dbReference type="InParanoid" id="D7G080"/>
<keyword evidence="3" id="KW-1185">Reference proteome</keyword>